<protein>
    <submittedName>
        <fullName evidence="2">Uncharacterized protein</fullName>
    </submittedName>
</protein>
<dbReference type="KEGG" id="ang:An04g05010"/>
<feature type="region of interest" description="Disordered" evidence="1">
    <location>
        <begin position="1"/>
        <end position="74"/>
    </location>
</feature>
<feature type="compositionally biased region" description="Gly residues" evidence="1">
    <location>
        <begin position="45"/>
        <end position="56"/>
    </location>
</feature>
<accession>A0AAJ8BQS6</accession>
<feature type="compositionally biased region" description="Basic and acidic residues" evidence="1">
    <location>
        <begin position="65"/>
        <end position="74"/>
    </location>
</feature>
<dbReference type="GeneID" id="84590901"/>
<name>A0AAJ8BQS6_ASPNG</name>
<evidence type="ECO:0000256" key="1">
    <source>
        <dbReference type="SAM" id="MobiDB-lite"/>
    </source>
</evidence>
<dbReference type="VEuPathDB" id="FungiDB:An04g05010"/>
<dbReference type="RefSeq" id="XP_059600570.1">
    <property type="nucleotide sequence ID" value="XM_059747509.1"/>
</dbReference>
<proteinExistence type="predicted"/>
<reference evidence="2" key="2">
    <citation type="submission" date="2025-08" db="UniProtKB">
        <authorList>
            <consortium name="RefSeq"/>
        </authorList>
    </citation>
    <scope>IDENTIFICATION</scope>
</reference>
<evidence type="ECO:0000313" key="2">
    <source>
        <dbReference type="RefSeq" id="XP_059600570.1"/>
    </source>
</evidence>
<dbReference type="AlphaFoldDB" id="A0AAJ8BQS6"/>
<gene>
    <name evidence="2" type="ORF">An04g05010</name>
</gene>
<reference evidence="2" key="1">
    <citation type="submission" date="2025-02" db="EMBL/GenBank/DDBJ databases">
        <authorList>
            <consortium name="NCBI Genome Project"/>
        </authorList>
    </citation>
    <scope>NUCLEOTIDE SEQUENCE</scope>
</reference>
<sequence>MTAPPGRPAPKTLLDRPVNESPKLTAGRITGNAGVTPGLAPCSPGWGGKLTNGGGGEGEEWTGGRNERNNKSARDGQWIDKTRDLPGQLAWQLTNGKGGEKHPGSRVWRTKESIHAIRTGLACNQSVDDDVDDDVDQLTASSINLRQQLPLALGKGIPGTWSVVHPPRHMVSRARPRLGRGLLSPTRDWGNRTGVRWSGGEGEMKSSSLNSLSIGSCWLPRPVSSTYPALGEDCRSGASLASLAPCLSHAASFLPSFNSSAVIITIINVVHLGTTLDLARSLVLSNIPSPPLIAHCCPSASGQGNNHPSSSRQCLILLKEGATWMTRSSSRGQLGANTGRVDVGKKFQLITSQKFAGGLAELRFVQPFLVSRRCFSGPIRTILRFPI</sequence>
<organism evidence="2">
    <name type="scientific">Aspergillus niger</name>
    <dbReference type="NCBI Taxonomy" id="5061"/>
    <lineage>
        <taxon>Eukaryota</taxon>
        <taxon>Fungi</taxon>
        <taxon>Dikarya</taxon>
        <taxon>Ascomycota</taxon>
        <taxon>Pezizomycotina</taxon>
        <taxon>Eurotiomycetes</taxon>
        <taxon>Eurotiomycetidae</taxon>
        <taxon>Eurotiales</taxon>
        <taxon>Aspergillaceae</taxon>
        <taxon>Aspergillus</taxon>
        <taxon>Aspergillus subgen. Circumdati</taxon>
    </lineage>
</organism>